<evidence type="ECO:0000256" key="2">
    <source>
        <dbReference type="SAM" id="MobiDB-lite"/>
    </source>
</evidence>
<dbReference type="Gene3D" id="2.40.260.10">
    <property type="entry name" value="Sortase"/>
    <property type="match status" value="1"/>
</dbReference>
<name>A0ABW6Q2W8_9ACTN</name>
<sequence>MTAVFWTGAGLVLAATLMGGGEDPPDDAHAPRTPPAVSAAPSGSTEPAAGEPAPRESAGRHLPRSEPTRLLIPGIGVDAPFTDLAIGGKGQLEPPPAHDTNLVGWYAKGVSPGERGTAIVAGHVDTKTSPAVFARLSELEKGDRFRVLRADGSKATFVVDETESFDKDDFPDERVYADTPDAQVRLITCAGDYDRAAKDYTENLVVFAHLV</sequence>
<dbReference type="InterPro" id="IPR023365">
    <property type="entry name" value="Sortase_dom-sf"/>
</dbReference>
<dbReference type="InterPro" id="IPR042001">
    <property type="entry name" value="Sortase_F"/>
</dbReference>
<gene>
    <name evidence="3" type="ORF">ACFVZC_09085</name>
</gene>
<organism evidence="3 4">
    <name type="scientific">Streptomyces marokkonensis</name>
    <dbReference type="NCBI Taxonomy" id="324855"/>
    <lineage>
        <taxon>Bacteria</taxon>
        <taxon>Bacillati</taxon>
        <taxon>Actinomycetota</taxon>
        <taxon>Actinomycetes</taxon>
        <taxon>Kitasatosporales</taxon>
        <taxon>Streptomycetaceae</taxon>
        <taxon>Streptomyces</taxon>
    </lineage>
</organism>
<dbReference type="RefSeq" id="WP_149550308.1">
    <property type="nucleotide sequence ID" value="NZ_JBHVZQ010000005.1"/>
</dbReference>
<protein>
    <submittedName>
        <fullName evidence="3">Class F sortase</fullName>
    </submittedName>
</protein>
<dbReference type="EMBL" id="JBHVZQ010000005">
    <property type="protein sequence ID" value="MFF1273547.1"/>
    <property type="molecule type" value="Genomic_DNA"/>
</dbReference>
<dbReference type="CDD" id="cd05829">
    <property type="entry name" value="Sortase_F"/>
    <property type="match status" value="1"/>
</dbReference>
<evidence type="ECO:0000256" key="1">
    <source>
        <dbReference type="ARBA" id="ARBA00022801"/>
    </source>
</evidence>
<dbReference type="SUPFAM" id="SSF63817">
    <property type="entry name" value="Sortase"/>
    <property type="match status" value="1"/>
</dbReference>
<dbReference type="Pfam" id="PF04203">
    <property type="entry name" value="Sortase"/>
    <property type="match status" value="1"/>
</dbReference>
<keyword evidence="1" id="KW-0378">Hydrolase</keyword>
<evidence type="ECO:0000313" key="4">
    <source>
        <dbReference type="Proteomes" id="UP001601627"/>
    </source>
</evidence>
<keyword evidence="4" id="KW-1185">Reference proteome</keyword>
<feature type="region of interest" description="Disordered" evidence="2">
    <location>
        <begin position="18"/>
        <end position="73"/>
    </location>
</feature>
<dbReference type="NCBIfam" id="NF033748">
    <property type="entry name" value="class_F_sortase"/>
    <property type="match status" value="1"/>
</dbReference>
<reference evidence="3 4" key="1">
    <citation type="submission" date="2024-09" db="EMBL/GenBank/DDBJ databases">
        <title>The Natural Products Discovery Center: Release of the First 8490 Sequenced Strains for Exploring Actinobacteria Biosynthetic Diversity.</title>
        <authorList>
            <person name="Kalkreuter E."/>
            <person name="Kautsar S.A."/>
            <person name="Yang D."/>
            <person name="Bader C.D."/>
            <person name="Teijaro C.N."/>
            <person name="Fluegel L."/>
            <person name="Davis C.M."/>
            <person name="Simpson J.R."/>
            <person name="Lauterbach L."/>
            <person name="Steele A.D."/>
            <person name="Gui C."/>
            <person name="Meng S."/>
            <person name="Li G."/>
            <person name="Viehrig K."/>
            <person name="Ye F."/>
            <person name="Su P."/>
            <person name="Kiefer A.F."/>
            <person name="Nichols A."/>
            <person name="Cepeda A.J."/>
            <person name="Yan W."/>
            <person name="Fan B."/>
            <person name="Jiang Y."/>
            <person name="Adhikari A."/>
            <person name="Zheng C.-J."/>
            <person name="Schuster L."/>
            <person name="Cowan T.M."/>
            <person name="Smanski M.J."/>
            <person name="Chevrette M.G."/>
            <person name="De Carvalho L.P.S."/>
            <person name="Shen B."/>
        </authorList>
    </citation>
    <scope>NUCLEOTIDE SEQUENCE [LARGE SCALE GENOMIC DNA]</scope>
    <source>
        <strain evidence="3 4">NPDC058328</strain>
    </source>
</reference>
<dbReference type="Proteomes" id="UP001601627">
    <property type="component" value="Unassembled WGS sequence"/>
</dbReference>
<comment type="caution">
    <text evidence="3">The sequence shown here is derived from an EMBL/GenBank/DDBJ whole genome shotgun (WGS) entry which is preliminary data.</text>
</comment>
<proteinExistence type="predicted"/>
<feature type="compositionally biased region" description="Basic and acidic residues" evidence="2">
    <location>
        <begin position="53"/>
        <end position="67"/>
    </location>
</feature>
<dbReference type="InterPro" id="IPR005754">
    <property type="entry name" value="Sortase"/>
</dbReference>
<evidence type="ECO:0000313" key="3">
    <source>
        <dbReference type="EMBL" id="MFF1273547.1"/>
    </source>
</evidence>
<accession>A0ABW6Q2W8</accession>